<dbReference type="EMBL" id="JACGWT010000004">
    <property type="protein sequence ID" value="MBA8794920.1"/>
    <property type="molecule type" value="Genomic_DNA"/>
</dbReference>
<feature type="compositionally biased region" description="Polar residues" evidence="1">
    <location>
        <begin position="1"/>
        <end position="10"/>
    </location>
</feature>
<evidence type="ECO:0000313" key="3">
    <source>
        <dbReference type="Proteomes" id="UP000523079"/>
    </source>
</evidence>
<reference evidence="2 3" key="1">
    <citation type="submission" date="2020-07" db="EMBL/GenBank/DDBJ databases">
        <title>Sequencing the genomes of 1000 actinobacteria strains.</title>
        <authorList>
            <person name="Klenk H.-P."/>
        </authorList>
    </citation>
    <scope>NUCLEOTIDE SEQUENCE [LARGE SCALE GENOMIC DNA]</scope>
    <source>
        <strain evidence="2 3">DSM 100723</strain>
    </source>
</reference>
<keyword evidence="3" id="KW-1185">Reference proteome</keyword>
<feature type="region of interest" description="Disordered" evidence="1">
    <location>
        <begin position="1"/>
        <end position="20"/>
    </location>
</feature>
<dbReference type="RefSeq" id="WP_182560550.1">
    <property type="nucleotide sequence ID" value="NZ_JACGWT010000004.1"/>
</dbReference>
<evidence type="ECO:0000313" key="2">
    <source>
        <dbReference type="EMBL" id="MBA8794920.1"/>
    </source>
</evidence>
<accession>A0A7W3ITK9</accession>
<dbReference type="Proteomes" id="UP000523079">
    <property type="component" value="Unassembled WGS sequence"/>
</dbReference>
<proteinExistence type="predicted"/>
<dbReference type="AlphaFoldDB" id="A0A7W3ITK9"/>
<comment type="caution">
    <text evidence="2">The sequence shown here is derived from an EMBL/GenBank/DDBJ whole genome shotgun (WGS) entry which is preliminary data.</text>
</comment>
<feature type="region of interest" description="Disordered" evidence="1">
    <location>
        <begin position="80"/>
        <end position="99"/>
    </location>
</feature>
<gene>
    <name evidence="2" type="ORF">FHX74_002548</name>
</gene>
<evidence type="ECO:0000256" key="1">
    <source>
        <dbReference type="SAM" id="MobiDB-lite"/>
    </source>
</evidence>
<organism evidence="2 3">
    <name type="scientific">Microlunatus kandeliicorticis</name>
    <dbReference type="NCBI Taxonomy" id="1759536"/>
    <lineage>
        <taxon>Bacteria</taxon>
        <taxon>Bacillati</taxon>
        <taxon>Actinomycetota</taxon>
        <taxon>Actinomycetes</taxon>
        <taxon>Propionibacteriales</taxon>
        <taxon>Propionibacteriaceae</taxon>
        <taxon>Microlunatus</taxon>
    </lineage>
</organism>
<protein>
    <submittedName>
        <fullName evidence="2">Uncharacterized protein</fullName>
    </submittedName>
</protein>
<sequence>MLTENTSAPTVTYDPHDDLTHRHPGWTVTAAAEGPAELILWARREIRLNPRATSHGCHRRLLAHAVAHVDLHLEGRHDPFTAEEERQADALSRVKLERA</sequence>
<name>A0A7W3ITK9_9ACTN</name>